<dbReference type="GO" id="GO:0005793">
    <property type="term" value="C:endoplasmic reticulum-Golgi intermediate compartment"/>
    <property type="evidence" value="ECO:0007669"/>
    <property type="project" value="TreeGrafter"/>
</dbReference>
<dbReference type="GO" id="GO:0006888">
    <property type="term" value="P:endoplasmic reticulum to Golgi vesicle-mediated transport"/>
    <property type="evidence" value="ECO:0007669"/>
    <property type="project" value="InterPro"/>
</dbReference>
<reference evidence="13" key="1">
    <citation type="submission" date="2021-01" db="UniProtKB">
        <authorList>
            <consortium name="EnsemblMetazoa"/>
        </authorList>
    </citation>
    <scope>IDENTIFICATION</scope>
</reference>
<keyword evidence="5 12" id="KW-0812">Transmembrane</keyword>
<feature type="transmembrane region" description="Helical" evidence="12">
    <location>
        <begin position="299"/>
        <end position="319"/>
    </location>
</feature>
<evidence type="ECO:0000256" key="9">
    <source>
        <dbReference type="ARBA" id="ARBA00023034"/>
    </source>
</evidence>
<dbReference type="PANTHER" id="PTHR14083">
    <property type="entry name" value="YIP1 INTERACTING FACTOR HOMOLOG YIF1 PROTEIN"/>
    <property type="match status" value="1"/>
</dbReference>
<dbReference type="GeneID" id="111243405"/>
<evidence type="ECO:0000256" key="6">
    <source>
        <dbReference type="ARBA" id="ARBA00022824"/>
    </source>
</evidence>
<evidence type="ECO:0000256" key="4">
    <source>
        <dbReference type="ARBA" id="ARBA00022448"/>
    </source>
</evidence>
<dbReference type="InterPro" id="IPR005578">
    <property type="entry name" value="Yif1_fam"/>
</dbReference>
<organism evidence="13 14">
    <name type="scientific">Varroa destructor</name>
    <name type="common">Honeybee mite</name>
    <dbReference type="NCBI Taxonomy" id="109461"/>
    <lineage>
        <taxon>Eukaryota</taxon>
        <taxon>Metazoa</taxon>
        <taxon>Ecdysozoa</taxon>
        <taxon>Arthropoda</taxon>
        <taxon>Chelicerata</taxon>
        <taxon>Arachnida</taxon>
        <taxon>Acari</taxon>
        <taxon>Parasitiformes</taxon>
        <taxon>Mesostigmata</taxon>
        <taxon>Gamasina</taxon>
        <taxon>Dermanyssoidea</taxon>
        <taxon>Varroidae</taxon>
        <taxon>Varroa</taxon>
    </lineage>
</organism>
<dbReference type="GO" id="GO:0015031">
    <property type="term" value="P:protein transport"/>
    <property type="evidence" value="ECO:0007669"/>
    <property type="project" value="UniProtKB-KW"/>
</dbReference>
<dbReference type="OMA" id="NWEVRYS"/>
<feature type="transmembrane region" description="Helical" evidence="12">
    <location>
        <begin position="234"/>
        <end position="253"/>
    </location>
</feature>
<feature type="transmembrane region" description="Helical" evidence="12">
    <location>
        <begin position="325"/>
        <end position="344"/>
    </location>
</feature>
<evidence type="ECO:0000256" key="5">
    <source>
        <dbReference type="ARBA" id="ARBA00022692"/>
    </source>
</evidence>
<proteinExistence type="inferred from homology"/>
<evidence type="ECO:0000256" key="2">
    <source>
        <dbReference type="ARBA" id="ARBA00004653"/>
    </source>
</evidence>
<dbReference type="FunCoup" id="A0A7M7J5Q5">
    <property type="interactions" value="1481"/>
</dbReference>
<protein>
    <submittedName>
        <fullName evidence="13">Uncharacterized protein</fullName>
    </submittedName>
</protein>
<keyword evidence="14" id="KW-1185">Reference proteome</keyword>
<dbReference type="PANTHER" id="PTHR14083:SF0">
    <property type="entry name" value="YIP1D-INTERACTING FACTOR 1, ISOFORM C"/>
    <property type="match status" value="1"/>
</dbReference>
<dbReference type="EnsemblMetazoa" id="XM_022788918">
    <property type="protein sequence ID" value="XP_022644653"/>
    <property type="gene ID" value="LOC111243405"/>
</dbReference>
<keyword evidence="9" id="KW-0333">Golgi apparatus</keyword>
<dbReference type="Proteomes" id="UP000594260">
    <property type="component" value="Unplaced"/>
</dbReference>
<evidence type="ECO:0000256" key="11">
    <source>
        <dbReference type="SAM" id="MobiDB-lite"/>
    </source>
</evidence>
<evidence type="ECO:0000256" key="1">
    <source>
        <dbReference type="ARBA" id="ARBA00004477"/>
    </source>
</evidence>
<feature type="compositionally biased region" description="Polar residues" evidence="11">
    <location>
        <begin position="58"/>
        <end position="67"/>
    </location>
</feature>
<keyword evidence="6" id="KW-0256">Endoplasmic reticulum</keyword>
<keyword evidence="10 12" id="KW-0472">Membrane</keyword>
<dbReference type="InParanoid" id="A0A7M7J5Q5"/>
<comment type="subcellular location">
    <subcellularLocation>
        <location evidence="1">Endoplasmic reticulum membrane</location>
        <topology evidence="1">Multi-pass membrane protein</topology>
    </subcellularLocation>
    <subcellularLocation>
        <location evidence="2">Golgi apparatus membrane</location>
        <topology evidence="2">Multi-pass membrane protein</topology>
    </subcellularLocation>
</comment>
<comment type="similarity">
    <text evidence="3">Belongs to the YIF1 family.</text>
</comment>
<evidence type="ECO:0000313" key="14">
    <source>
        <dbReference type="Proteomes" id="UP000594260"/>
    </source>
</evidence>
<dbReference type="CTD" id="43217"/>
<dbReference type="Pfam" id="PF03878">
    <property type="entry name" value="YIF1"/>
    <property type="match status" value="1"/>
</dbReference>
<accession>A0A7M7J5Q5</accession>
<dbReference type="KEGG" id="vde:111243405"/>
<keyword evidence="8 12" id="KW-1133">Transmembrane helix</keyword>
<evidence type="ECO:0000256" key="8">
    <source>
        <dbReference type="ARBA" id="ARBA00022989"/>
    </source>
</evidence>
<evidence type="ECO:0000256" key="12">
    <source>
        <dbReference type="SAM" id="Phobius"/>
    </source>
</evidence>
<dbReference type="OrthoDB" id="337750at2759"/>
<feature type="compositionally biased region" description="Polar residues" evidence="11">
    <location>
        <begin position="32"/>
        <end position="41"/>
    </location>
</feature>
<evidence type="ECO:0000256" key="10">
    <source>
        <dbReference type="ARBA" id="ARBA00023136"/>
    </source>
</evidence>
<feature type="region of interest" description="Disordered" evidence="11">
    <location>
        <begin position="1"/>
        <end position="67"/>
    </location>
</feature>
<keyword evidence="7" id="KW-0653">Protein transport</keyword>
<dbReference type="GO" id="GO:0030134">
    <property type="term" value="C:COPII-coated ER to Golgi transport vesicle"/>
    <property type="evidence" value="ECO:0007669"/>
    <property type="project" value="TreeGrafter"/>
</dbReference>
<evidence type="ECO:0000256" key="3">
    <source>
        <dbReference type="ARBA" id="ARBA00009727"/>
    </source>
</evidence>
<keyword evidence="4" id="KW-0813">Transport</keyword>
<feature type="transmembrane region" description="Helical" evidence="12">
    <location>
        <begin position="265"/>
        <end position="287"/>
    </location>
</feature>
<evidence type="ECO:0000256" key="7">
    <source>
        <dbReference type="ARBA" id="ARBA00022927"/>
    </source>
</evidence>
<dbReference type="GO" id="GO:0005789">
    <property type="term" value="C:endoplasmic reticulum membrane"/>
    <property type="evidence" value="ECO:0007669"/>
    <property type="project" value="UniProtKB-SubCell"/>
</dbReference>
<sequence length="402" mass="44265">MDLRRHSRPGSRQYMQPSPVLGPSQAPRLFEDTSTYGNQPPVSTPYASAPHAAPSGLPSASSQQEGGWQSYDMEMMAEYTPTQQSLPPYDPFGQPQQHGFNNNPAMPTGINMQNPYGGPNIAGGPLSTGAQMGQSGPQQQQQIFNPQQFLNDPMTSMAFHYGNAIAGHSREIVNEKIEKYVSISKLKYYFAVDTSYVSQKLFLLLFPFIHKDWAPKYNQDVPVPPRYDVNAPDLYIPTMAFVSYILLSAYMMGLEDRFSPEVLGVQASSSIAAMTVETVIIMAALYVMNINTYLKFYDLIAFCGYKFVAMLVVLLTSLLAGMTGYLLAVAYCSATLGFFLLRTLRIAFLSNPGTGHFGEGSRRSLYVLLAVCLFQPFVIWYMTHSLLLATAKGSASRATAGS</sequence>
<dbReference type="AlphaFoldDB" id="A0A7M7J5Q5"/>
<evidence type="ECO:0000313" key="13">
    <source>
        <dbReference type="EnsemblMetazoa" id="XP_022644653"/>
    </source>
</evidence>
<feature type="transmembrane region" description="Helical" evidence="12">
    <location>
        <begin position="365"/>
        <end position="383"/>
    </location>
</feature>
<dbReference type="RefSeq" id="XP_022644653.1">
    <property type="nucleotide sequence ID" value="XM_022788918.1"/>
</dbReference>
<dbReference type="GO" id="GO:0000139">
    <property type="term" value="C:Golgi membrane"/>
    <property type="evidence" value="ECO:0007669"/>
    <property type="project" value="UniProtKB-SubCell"/>
</dbReference>
<name>A0A7M7J5Q5_VARDE</name>